<dbReference type="eggNOG" id="COG5001">
    <property type="taxonomic scope" value="Bacteria"/>
</dbReference>
<evidence type="ECO:0000259" key="1">
    <source>
        <dbReference type="PROSITE" id="PS50883"/>
    </source>
</evidence>
<feature type="domain" description="GGDEF" evidence="2">
    <location>
        <begin position="356"/>
        <end position="484"/>
    </location>
</feature>
<dbReference type="EMBL" id="CP001684">
    <property type="protein sequence ID" value="ACV23436.1"/>
    <property type="molecule type" value="Genomic_DNA"/>
</dbReference>
<dbReference type="RefSeq" id="WP_012799535.1">
    <property type="nucleotide sequence ID" value="NC_013165.1"/>
</dbReference>
<evidence type="ECO:0000259" key="2">
    <source>
        <dbReference type="PROSITE" id="PS50887"/>
    </source>
</evidence>
<dbReference type="eggNOG" id="COG2199">
    <property type="taxonomic scope" value="Bacteria"/>
</dbReference>
<sequence>MRNALEMLISQAAKALTRTRDERMIEGFLSELGEFLHCRSIAVSCDDDAGRYRYGLYWNHDEGVNAVTSYAEASKHGLDIWQQFLETKGVFVTDDVDSIADEDPAVYHVLKQAGVQSVVGFTLDFMGANFGFVIIADPQNLNLFEDDLVLAGIRFVIASLICGNDMRRQLDQQGYTDEVSGAGNKMGLRHRIERMDRSGSVGFVCCGVCGMDDTGHRVHMEQTLIHAESVLQSVFGNDAVFRIDSTDFLVLDTDDDRTAFGAELDFAIRLMQERGIDAAFGSRFAEECGESLNELIDAAVRDMRQEKERMLQQGRIHDDGSDDEGRTQDHRATILLPQGEDFFRGAEQWISTIFDHDVAAIAVDINFFRLYNDIFGWQSGNDLLEKTAATVDEVARRFQGVGGYVGNDDFCLLLPVPIGSDAALVQIVDQVVDAFDCPDGFAHIFGVCRPTGFCSSAIAMYDHAAAAMAQIKGSYAKRCGFYDAERFQGIKEAKMLQVEAKHGLQNGEFLFYLQPKVNEGTGLIVGAEALARWNRNGRIVGPDVFIGEMEHSGLVYSLDRFIWEEVCKWQRNLIDRGIAPLPVSVNVSRVDFYFADVAQELIGLVEKYGIDPSLINVEITETALSENLDDLRDVIVRLREHGFFVFLDDFGSGSSSLSMLHALDIDGIKTDIHFLNQMGQDDRASSIVESVISMAHMIGLVVVAEGVERQVQRDTLLSMGDTYAQGNYFYEPMPAEAYERLLCDPTKLGVPLHAKKPLFRCKLHFRDMVYEGILNDTVLDSIVGAAAVYREEGDVISIVQMNKAFSDLTGIDADDRKAMEKFIRLYCQGDAAVLRKAFREADHSLEGRPVKARFHRSDGNTIKLEGRIFLLYTFEKRRLYLSTVNS</sequence>
<accession>C7N1Z5</accession>
<dbReference type="Gene3D" id="3.30.70.270">
    <property type="match status" value="1"/>
</dbReference>
<name>C7N1Z5_SLAHD</name>
<dbReference type="InterPro" id="IPR050706">
    <property type="entry name" value="Cyclic-di-GMP_PDE-like"/>
</dbReference>
<organism evidence="3 4">
    <name type="scientific">Slackia heliotrinireducens (strain ATCC 29202 / DSM 20476 / NCTC 11029 / RHS 1)</name>
    <name type="common">Peptococcus heliotrinreducens</name>
    <dbReference type="NCBI Taxonomy" id="471855"/>
    <lineage>
        <taxon>Bacteria</taxon>
        <taxon>Bacillati</taxon>
        <taxon>Actinomycetota</taxon>
        <taxon>Coriobacteriia</taxon>
        <taxon>Eggerthellales</taxon>
        <taxon>Eggerthellaceae</taxon>
        <taxon>Slackia</taxon>
    </lineage>
</organism>
<dbReference type="AlphaFoldDB" id="C7N1Z5"/>
<dbReference type="InterPro" id="IPR001633">
    <property type="entry name" value="EAL_dom"/>
</dbReference>
<proteinExistence type="predicted"/>
<dbReference type="PROSITE" id="PS50887">
    <property type="entry name" value="GGDEF"/>
    <property type="match status" value="1"/>
</dbReference>
<evidence type="ECO:0000313" key="3">
    <source>
        <dbReference type="EMBL" id="ACV23436.1"/>
    </source>
</evidence>
<dbReference type="InterPro" id="IPR043128">
    <property type="entry name" value="Rev_trsase/Diguanyl_cyclase"/>
</dbReference>
<dbReference type="CDD" id="cd01948">
    <property type="entry name" value="EAL"/>
    <property type="match status" value="1"/>
</dbReference>
<reference evidence="3 4" key="1">
    <citation type="journal article" date="2009" name="Stand. Genomic Sci.">
        <title>Complete genome sequence of Slackia heliotrinireducens type strain (RHS 1).</title>
        <authorList>
            <person name="Pukall R."/>
            <person name="Lapidus A."/>
            <person name="Nolan M."/>
            <person name="Copeland A."/>
            <person name="Glavina Del Rio T."/>
            <person name="Lucas S."/>
            <person name="Chen F."/>
            <person name="Tice H."/>
            <person name="Cheng J.F."/>
            <person name="Chertkov O."/>
            <person name="Bruce D."/>
            <person name="Goodwin L."/>
            <person name="Kuske C."/>
            <person name="Brettin T."/>
            <person name="Detter J.C."/>
            <person name="Han C."/>
            <person name="Pitluck S."/>
            <person name="Pati A."/>
            <person name="Mavrommatis K."/>
            <person name="Ivanova N."/>
            <person name="Ovchinnikova G."/>
            <person name="Chen A."/>
            <person name="Palaniappan K."/>
            <person name="Schneider S."/>
            <person name="Rohde M."/>
            <person name="Chain P."/>
            <person name="D'haeseleer P."/>
            <person name="Goker M."/>
            <person name="Bristow J."/>
            <person name="Eisen J.A."/>
            <person name="Markowitz V."/>
            <person name="Kyrpides N.C."/>
            <person name="Klenk H.P."/>
            <person name="Hugenholtz P."/>
        </authorList>
    </citation>
    <scope>NUCLEOTIDE SEQUENCE [LARGE SCALE GENOMIC DNA]</scope>
    <source>
        <strain evidence="4">ATCC 29202 / DSM 20476 / NCTC 11029 / RHS 1</strain>
    </source>
</reference>
<dbReference type="SMART" id="SM00267">
    <property type="entry name" value="GGDEF"/>
    <property type="match status" value="1"/>
</dbReference>
<gene>
    <name evidence="3" type="ordered locus">Shel_24280</name>
</gene>
<dbReference type="Proteomes" id="UP000002026">
    <property type="component" value="Chromosome"/>
</dbReference>
<dbReference type="Gene3D" id="3.20.20.450">
    <property type="entry name" value="EAL domain"/>
    <property type="match status" value="1"/>
</dbReference>
<dbReference type="InterPro" id="IPR029787">
    <property type="entry name" value="Nucleotide_cyclase"/>
</dbReference>
<keyword evidence="4" id="KW-1185">Reference proteome</keyword>
<dbReference type="HOGENOM" id="CLU_325383_0_0_11"/>
<dbReference type="InterPro" id="IPR000160">
    <property type="entry name" value="GGDEF_dom"/>
</dbReference>
<dbReference type="Pfam" id="PF00563">
    <property type="entry name" value="EAL"/>
    <property type="match status" value="1"/>
</dbReference>
<protein>
    <submittedName>
        <fullName evidence="3">EAL domain-containing protein</fullName>
    </submittedName>
</protein>
<dbReference type="SUPFAM" id="SSF141868">
    <property type="entry name" value="EAL domain-like"/>
    <property type="match status" value="1"/>
</dbReference>
<dbReference type="PANTHER" id="PTHR33121">
    <property type="entry name" value="CYCLIC DI-GMP PHOSPHODIESTERASE PDEF"/>
    <property type="match status" value="1"/>
</dbReference>
<dbReference type="STRING" id="471855.Shel_24280"/>
<dbReference type="PANTHER" id="PTHR33121:SF70">
    <property type="entry name" value="SIGNALING PROTEIN YKOW"/>
    <property type="match status" value="1"/>
</dbReference>
<feature type="domain" description="EAL" evidence="1">
    <location>
        <begin position="493"/>
        <end position="746"/>
    </location>
</feature>
<dbReference type="Pfam" id="PF00990">
    <property type="entry name" value="GGDEF"/>
    <property type="match status" value="1"/>
</dbReference>
<dbReference type="GO" id="GO:0071111">
    <property type="term" value="F:cyclic-guanylate-specific phosphodiesterase activity"/>
    <property type="evidence" value="ECO:0007669"/>
    <property type="project" value="InterPro"/>
</dbReference>
<dbReference type="KEGG" id="shi:Shel_24280"/>
<dbReference type="InterPro" id="IPR035919">
    <property type="entry name" value="EAL_sf"/>
</dbReference>
<dbReference type="SUPFAM" id="SSF55073">
    <property type="entry name" value="Nucleotide cyclase"/>
    <property type="match status" value="1"/>
</dbReference>
<evidence type="ECO:0000313" key="4">
    <source>
        <dbReference type="Proteomes" id="UP000002026"/>
    </source>
</evidence>
<dbReference type="PROSITE" id="PS50883">
    <property type="entry name" value="EAL"/>
    <property type="match status" value="1"/>
</dbReference>
<dbReference type="SMART" id="SM00052">
    <property type="entry name" value="EAL"/>
    <property type="match status" value="1"/>
</dbReference>